<reference evidence="1" key="1">
    <citation type="submission" date="2022-03" db="EMBL/GenBank/DDBJ databases">
        <title>Genomic analyses of argali, domestic sheep and their hybrids provide insights into chromosomal evolution, heterosis and genetic basis of agronomic traits.</title>
        <authorList>
            <person name="Li M."/>
        </authorList>
    </citation>
    <scope>NUCLEOTIDE SEQUENCE</scope>
    <source>
        <strain evidence="1">F1 hybrid</strain>
    </source>
</reference>
<sequence>MAAQEEWSCDLDQQSIVHIVLRPRSKDPEGQPPRGDSPRPAWGRSDREPESLTRVDLSSSVLPADSVGLAVILQDSEEGGASSTRKPEHEQLEMSHRSVVGNGGFEVVKVRRGLNINKKHFLIFNGFGELEETCNTAAKFLLKDFFPTLKFCPTSRSLRLSTIDSFVACQALRYKDGKIRVVTLRRLGPPRVMAPFSSLYLIYFHPADGNVAQKMIPLAISPSSKLLAALLTGKPTYNSFYVYCKGPCQGVQPGKLRVRCSTCQQATLTLAQVSGPLDQCFLGGTISSILWFQAHCVTDAHSHDRPEFDQFPELPRI</sequence>
<organism evidence="1 2">
    <name type="scientific">Ovis ammon polii x Ovis aries</name>
    <dbReference type="NCBI Taxonomy" id="2918886"/>
    <lineage>
        <taxon>Eukaryota</taxon>
        <taxon>Metazoa</taxon>
        <taxon>Chordata</taxon>
        <taxon>Craniata</taxon>
        <taxon>Vertebrata</taxon>
        <taxon>Euteleostomi</taxon>
        <taxon>Mammalia</taxon>
        <taxon>Eutheria</taxon>
        <taxon>Laurasiatheria</taxon>
        <taxon>Artiodactyla</taxon>
        <taxon>Ruminantia</taxon>
        <taxon>Pecora</taxon>
        <taxon>Bovidae</taxon>
        <taxon>Caprinae</taxon>
        <taxon>Ovis</taxon>
    </lineage>
</organism>
<dbReference type="EMBL" id="CM043033">
    <property type="protein sequence ID" value="KAI4582603.1"/>
    <property type="molecule type" value="Genomic_DNA"/>
</dbReference>
<gene>
    <name evidence="1" type="ORF">MJG53_009154</name>
</gene>
<dbReference type="Proteomes" id="UP001057279">
    <property type="component" value="Linkage Group LG08"/>
</dbReference>
<evidence type="ECO:0000313" key="2">
    <source>
        <dbReference type="Proteomes" id="UP001057279"/>
    </source>
</evidence>
<comment type="caution">
    <text evidence="1">The sequence shown here is derived from an EMBL/GenBank/DDBJ whole genome shotgun (WGS) entry which is preliminary data.</text>
</comment>
<proteinExistence type="predicted"/>
<evidence type="ECO:0000313" key="1">
    <source>
        <dbReference type="EMBL" id="KAI4582603.1"/>
    </source>
</evidence>
<protein>
    <submittedName>
        <fullName evidence="1">Uncharacterized protein</fullName>
    </submittedName>
</protein>
<keyword evidence="2" id="KW-1185">Reference proteome</keyword>
<name>A0ACB9UYI6_9CETA</name>
<accession>A0ACB9UYI6</accession>